<name>W1PBY2_AMBTC</name>
<proteinExistence type="predicted"/>
<protein>
    <submittedName>
        <fullName evidence="1">Uncharacterized protein</fullName>
    </submittedName>
</protein>
<dbReference type="AlphaFoldDB" id="W1PBY2"/>
<keyword evidence="2" id="KW-1185">Reference proteome</keyword>
<organism evidence="1 2">
    <name type="scientific">Amborella trichopoda</name>
    <dbReference type="NCBI Taxonomy" id="13333"/>
    <lineage>
        <taxon>Eukaryota</taxon>
        <taxon>Viridiplantae</taxon>
        <taxon>Streptophyta</taxon>
        <taxon>Embryophyta</taxon>
        <taxon>Tracheophyta</taxon>
        <taxon>Spermatophyta</taxon>
        <taxon>Magnoliopsida</taxon>
        <taxon>Amborellales</taxon>
        <taxon>Amborellaceae</taxon>
        <taxon>Amborella</taxon>
    </lineage>
</organism>
<sequence>MAFSVFCSNYKDYLSHQPTWHLAVPTWAPLLRPNLRHVARQGPESVVEREAESRGQVAPKMIGWYLSSWHYATFRSSIGWTEGGVDMWALVRCPLRKTFCCVVQMKREKGTATFRGWEDDGMEK</sequence>
<dbReference type="EMBL" id="KI394012">
    <property type="protein sequence ID" value="ERN05121.1"/>
    <property type="molecule type" value="Genomic_DNA"/>
</dbReference>
<dbReference type="Gramene" id="ERN05121">
    <property type="protein sequence ID" value="ERN05121"/>
    <property type="gene ID" value="AMTR_s00053p00171400"/>
</dbReference>
<dbReference type="Proteomes" id="UP000017836">
    <property type="component" value="Unassembled WGS sequence"/>
</dbReference>
<evidence type="ECO:0000313" key="1">
    <source>
        <dbReference type="EMBL" id="ERN05121.1"/>
    </source>
</evidence>
<gene>
    <name evidence="1" type="ORF">AMTR_s00053p00171400</name>
</gene>
<reference evidence="2" key="1">
    <citation type="journal article" date="2013" name="Science">
        <title>The Amborella genome and the evolution of flowering plants.</title>
        <authorList>
            <consortium name="Amborella Genome Project"/>
        </authorList>
    </citation>
    <scope>NUCLEOTIDE SEQUENCE [LARGE SCALE GENOMIC DNA]</scope>
</reference>
<evidence type="ECO:0000313" key="2">
    <source>
        <dbReference type="Proteomes" id="UP000017836"/>
    </source>
</evidence>
<accession>W1PBY2</accession>
<dbReference type="HOGENOM" id="CLU_2006984_0_0_1"/>